<evidence type="ECO:0000259" key="1">
    <source>
        <dbReference type="Pfam" id="PF00753"/>
    </source>
</evidence>
<dbReference type="EMBL" id="MHOM01000031">
    <property type="protein sequence ID" value="OGZ63549.1"/>
    <property type="molecule type" value="Genomic_DNA"/>
</dbReference>
<organism evidence="2 3">
    <name type="scientific">Candidatus Staskawiczbacteria bacterium RIFCSPHIGHO2_01_FULL_36_16</name>
    <dbReference type="NCBI Taxonomy" id="1802200"/>
    <lineage>
        <taxon>Bacteria</taxon>
        <taxon>Candidatus Staskawicziibacteriota</taxon>
    </lineage>
</organism>
<name>A0A1G2HMB9_9BACT</name>
<dbReference type="CDD" id="cd07731">
    <property type="entry name" value="ComA-like_MBL-fold"/>
    <property type="match status" value="1"/>
</dbReference>
<gene>
    <name evidence="2" type="ORF">A2812_00645</name>
</gene>
<dbReference type="PANTHER" id="PTHR30619">
    <property type="entry name" value="DNA INTERNALIZATION/COMPETENCE PROTEIN COMEC/REC2"/>
    <property type="match status" value="1"/>
</dbReference>
<feature type="domain" description="Metallo-beta-lactamase" evidence="1">
    <location>
        <begin position="40"/>
        <end position="245"/>
    </location>
</feature>
<accession>A0A1G2HMB9</accession>
<dbReference type="AlphaFoldDB" id="A0A1G2HMB9"/>
<reference evidence="2 3" key="1">
    <citation type="journal article" date="2016" name="Nat. Commun.">
        <title>Thousands of microbial genomes shed light on interconnected biogeochemical processes in an aquifer system.</title>
        <authorList>
            <person name="Anantharaman K."/>
            <person name="Brown C.T."/>
            <person name="Hug L.A."/>
            <person name="Sharon I."/>
            <person name="Castelle C.J."/>
            <person name="Probst A.J."/>
            <person name="Thomas B.C."/>
            <person name="Singh A."/>
            <person name="Wilkins M.J."/>
            <person name="Karaoz U."/>
            <person name="Brodie E.L."/>
            <person name="Williams K.H."/>
            <person name="Hubbard S.S."/>
            <person name="Banfield J.F."/>
        </authorList>
    </citation>
    <scope>NUCLEOTIDE SEQUENCE [LARGE SCALE GENOMIC DNA]</scope>
</reference>
<dbReference type="SUPFAM" id="SSF56281">
    <property type="entry name" value="Metallo-hydrolase/oxidoreductase"/>
    <property type="match status" value="1"/>
</dbReference>
<evidence type="ECO:0000313" key="2">
    <source>
        <dbReference type="EMBL" id="OGZ63549.1"/>
    </source>
</evidence>
<dbReference type="Pfam" id="PF00753">
    <property type="entry name" value="Lactamase_B"/>
    <property type="match status" value="1"/>
</dbReference>
<dbReference type="InterPro" id="IPR052159">
    <property type="entry name" value="Competence_DNA_uptake"/>
</dbReference>
<evidence type="ECO:0000313" key="3">
    <source>
        <dbReference type="Proteomes" id="UP000177190"/>
    </source>
</evidence>
<dbReference type="InterPro" id="IPR035681">
    <property type="entry name" value="ComA-like_MBL"/>
</dbReference>
<dbReference type="Proteomes" id="UP000177190">
    <property type="component" value="Unassembled WGS sequence"/>
</dbReference>
<comment type="caution">
    <text evidence="2">The sequence shown here is derived from an EMBL/GenBank/DDBJ whole genome shotgun (WGS) entry which is preliminary data.</text>
</comment>
<dbReference type="PANTHER" id="PTHR30619:SF7">
    <property type="entry name" value="BETA-LACTAMASE DOMAIN PROTEIN"/>
    <property type="match status" value="1"/>
</dbReference>
<proteinExistence type="predicted"/>
<dbReference type="InterPro" id="IPR036866">
    <property type="entry name" value="RibonucZ/Hydroxyglut_hydro"/>
</dbReference>
<dbReference type="InterPro" id="IPR001279">
    <property type="entry name" value="Metallo-B-lactamas"/>
</dbReference>
<dbReference type="Gene3D" id="3.60.15.10">
    <property type="entry name" value="Ribonuclease Z/Hydroxyacylglutathione hydrolase-like"/>
    <property type="match status" value="1"/>
</dbReference>
<dbReference type="STRING" id="1802200.A2812_00645"/>
<sequence>MIKNKYFVIFAGILFLLNIYAWKEVFVLAQTDILKVYFLNVGQGDSAFIETPQMHQILIDGGPDPSALREMSLLMPFFDRTIDLVILSHPERDHMQGLIGILQRYKADYILWTGIKKDTSEYLAWLDVLQKQKNMGAKIIIAEPGQRIIAGNVLIDTLYPLTNLENENPKYANDTSVVSRLIFVNNSFLFTGDISSAVENRLANSRELAVIKSDVLKTAHHGSKYSTSEEFLQSVNPKIAVISSGAKNSYGHPTPEVLQKLEKFGIKILRTDKDGTIKIESDGNIIKILNNKF</sequence>
<protein>
    <recommendedName>
        <fullName evidence="1">Metallo-beta-lactamase domain-containing protein</fullName>
    </recommendedName>
</protein>